<sequence length="398" mass="45275">MLDPSQQQQQSINIKSSFSVTEENRHYLKLFIQTYHNLPILWDTTLRDYTNRDKRAEAYQQLVPIYKYLKRDANLQDVKKKINTLRTNYRKELKIVESSRRQGTSYQPRCWTFYELDFLRNAEKFLAIDPNYIKSETPSSNTTNSTPPFGLFNETTPQGSFLEMSPYGFRMNNGSSPPPSITQLFQKNFGQNSNPSTQQQQKSQAMQHNIGNSLNNMSGAISNGGNDINTYNQQIPSQAEASTPSSDGNKRLKISNNLNKNSYSCLSSNYPEEESITRTWAHKLKRLPRDQRLFAEKFINDILFEAESGTLHRGSMQLNAFEPYVRFEEPQVDDNTNSTSHDKSQSPNIMSSNSPNTGSMPSSSNAHKQASENNCVAPSIDSESDCPKQQAVGFNSYN</sequence>
<organism evidence="3">
    <name type="scientific">Musca domestica</name>
    <name type="common">House fly</name>
    <dbReference type="NCBI Taxonomy" id="7370"/>
    <lineage>
        <taxon>Eukaryota</taxon>
        <taxon>Metazoa</taxon>
        <taxon>Ecdysozoa</taxon>
        <taxon>Arthropoda</taxon>
        <taxon>Hexapoda</taxon>
        <taxon>Insecta</taxon>
        <taxon>Pterygota</taxon>
        <taxon>Neoptera</taxon>
        <taxon>Endopterygota</taxon>
        <taxon>Diptera</taxon>
        <taxon>Brachycera</taxon>
        <taxon>Muscomorpha</taxon>
        <taxon>Muscoidea</taxon>
        <taxon>Muscidae</taxon>
        <taxon>Musca</taxon>
    </lineage>
</organism>
<dbReference type="Proteomes" id="UP001652621">
    <property type="component" value="Unplaced"/>
</dbReference>
<dbReference type="InterPro" id="IPR006578">
    <property type="entry name" value="MADF-dom"/>
</dbReference>
<protein>
    <submittedName>
        <fullName evidence="5">Uncharacterized protein DDB_G0283357</fullName>
    </submittedName>
</protein>
<feature type="compositionally biased region" description="Low complexity" evidence="1">
    <location>
        <begin position="191"/>
        <end position="209"/>
    </location>
</feature>
<feature type="compositionally biased region" description="Polar residues" evidence="1">
    <location>
        <begin position="181"/>
        <end position="190"/>
    </location>
</feature>
<feature type="region of interest" description="Disordered" evidence="1">
    <location>
        <begin position="174"/>
        <end position="231"/>
    </location>
</feature>
<evidence type="ECO:0000313" key="5">
    <source>
        <dbReference type="RefSeq" id="XP_005186012.1"/>
    </source>
</evidence>
<reference evidence="5" key="2">
    <citation type="submission" date="2025-04" db="UniProtKB">
        <authorList>
            <consortium name="RefSeq"/>
        </authorList>
    </citation>
    <scope>IDENTIFICATION</scope>
    <source>
        <strain evidence="5">Aabys</strain>
    </source>
</reference>
<evidence type="ECO:0000256" key="1">
    <source>
        <dbReference type="SAM" id="MobiDB-lite"/>
    </source>
</evidence>
<feature type="compositionally biased region" description="Polar residues" evidence="1">
    <location>
        <begin position="210"/>
        <end position="231"/>
    </location>
</feature>
<dbReference type="OrthoDB" id="6152242at2759"/>
<feature type="domain" description="MADF" evidence="2">
    <location>
        <begin position="30"/>
        <end position="124"/>
    </location>
</feature>
<feature type="region of interest" description="Disordered" evidence="1">
    <location>
        <begin position="329"/>
        <end position="398"/>
    </location>
</feature>
<dbReference type="VEuPathDB" id="VectorBase:MDOA002028"/>
<dbReference type="AlphaFoldDB" id="A0A1I8M7F5"/>
<feature type="compositionally biased region" description="Polar residues" evidence="1">
    <location>
        <begin position="333"/>
        <end position="376"/>
    </location>
</feature>
<gene>
    <name evidence="3" type="primary">101900796</name>
    <name evidence="5" type="synonym">LOC101900796</name>
</gene>
<evidence type="ECO:0000313" key="3">
    <source>
        <dbReference type="EnsemblMetazoa" id="MDOA002028-PA"/>
    </source>
</evidence>
<evidence type="ECO:0000259" key="2">
    <source>
        <dbReference type="PROSITE" id="PS51029"/>
    </source>
</evidence>
<dbReference type="RefSeq" id="XP_005186012.1">
    <property type="nucleotide sequence ID" value="XM_005185955.3"/>
</dbReference>
<keyword evidence="4" id="KW-1185">Reference proteome</keyword>
<dbReference type="PANTHER" id="PTHR21505">
    <property type="entry name" value="MADF DOMAIN-CONTAINING PROTEIN-RELATED"/>
    <property type="match status" value="1"/>
</dbReference>
<dbReference type="PANTHER" id="PTHR21505:SF8">
    <property type="entry name" value="DPT-YFP REPRESSOR BY OVEREXPRESSION, ISOFORM D-RELATED"/>
    <property type="match status" value="1"/>
</dbReference>
<dbReference type="Pfam" id="PF10545">
    <property type="entry name" value="MADF_DNA_bdg"/>
    <property type="match status" value="1"/>
</dbReference>
<dbReference type="eggNOG" id="ENOG502STEG">
    <property type="taxonomic scope" value="Eukaryota"/>
</dbReference>
<dbReference type="EnsemblMetazoa" id="MDOA002028-RA">
    <property type="protein sequence ID" value="MDOA002028-PA"/>
    <property type="gene ID" value="MDOA002028"/>
</dbReference>
<reference evidence="3" key="1">
    <citation type="submission" date="2020-05" db="UniProtKB">
        <authorList>
            <consortium name="EnsemblMetazoa"/>
        </authorList>
    </citation>
    <scope>IDENTIFICATION</scope>
    <source>
        <strain evidence="3">Aabys</strain>
    </source>
</reference>
<dbReference type="GeneID" id="101900796"/>
<dbReference type="SMART" id="SM00595">
    <property type="entry name" value="MADF"/>
    <property type="match status" value="1"/>
</dbReference>
<dbReference type="PROSITE" id="PS51029">
    <property type="entry name" value="MADF"/>
    <property type="match status" value="1"/>
</dbReference>
<proteinExistence type="predicted"/>
<name>A0A1I8M7F5_MUSDO</name>
<dbReference type="KEGG" id="mde:101900796"/>
<dbReference type="VEuPathDB" id="VectorBase:MDOMA2_015620"/>
<evidence type="ECO:0000313" key="4">
    <source>
        <dbReference type="Proteomes" id="UP001652621"/>
    </source>
</evidence>
<accession>A0A1I8M7F5</accession>